<evidence type="ECO:0000313" key="16">
    <source>
        <dbReference type="EMBL" id="NFA60205.1"/>
    </source>
</evidence>
<comment type="caution">
    <text evidence="16">The sequence shown here is derived from an EMBL/GenBank/DDBJ whole genome shotgun (WGS) entry which is preliminary data.</text>
</comment>
<evidence type="ECO:0000256" key="13">
    <source>
        <dbReference type="ARBA" id="ARBA00048692"/>
    </source>
</evidence>
<evidence type="ECO:0000256" key="7">
    <source>
        <dbReference type="ARBA" id="ARBA00022741"/>
    </source>
</evidence>
<dbReference type="EC" id="2.5.1.17" evidence="3 14"/>
<evidence type="ECO:0000256" key="2">
    <source>
        <dbReference type="ARBA" id="ARBA00007487"/>
    </source>
</evidence>
<dbReference type="UniPathway" id="UPA00148">
    <property type="reaction ID" value="UER00233"/>
</dbReference>
<dbReference type="InterPro" id="IPR029499">
    <property type="entry name" value="PduO-typ"/>
</dbReference>
<dbReference type="GO" id="GO:0009236">
    <property type="term" value="P:cobalamin biosynthetic process"/>
    <property type="evidence" value="ECO:0007669"/>
    <property type="project" value="UniProtKB-UniRule"/>
</dbReference>
<evidence type="ECO:0000256" key="3">
    <source>
        <dbReference type="ARBA" id="ARBA00012454"/>
    </source>
</evidence>
<proteinExistence type="inferred from homology"/>
<dbReference type="SUPFAM" id="SSF89028">
    <property type="entry name" value="Cobalamin adenosyltransferase-like"/>
    <property type="match status" value="1"/>
</dbReference>
<evidence type="ECO:0000256" key="11">
    <source>
        <dbReference type="ARBA" id="ARBA00033354"/>
    </source>
</evidence>
<dbReference type="InterPro" id="IPR016030">
    <property type="entry name" value="CblAdoTrfase-like"/>
</dbReference>
<comment type="catalytic activity">
    <reaction evidence="12 14">
        <text>2 cob(II)yrinate a,c diamide + reduced [electron-transfer flavoprotein] + 2 ATP = 2 adenosylcob(III)yrinate a,c-diamide + 2 triphosphate + oxidized [electron-transfer flavoprotein] + 3 H(+)</text>
        <dbReference type="Rhea" id="RHEA:11528"/>
        <dbReference type="Rhea" id="RHEA-COMP:10685"/>
        <dbReference type="Rhea" id="RHEA-COMP:10686"/>
        <dbReference type="ChEBI" id="CHEBI:15378"/>
        <dbReference type="ChEBI" id="CHEBI:18036"/>
        <dbReference type="ChEBI" id="CHEBI:30616"/>
        <dbReference type="ChEBI" id="CHEBI:57692"/>
        <dbReference type="ChEBI" id="CHEBI:58307"/>
        <dbReference type="ChEBI" id="CHEBI:58503"/>
        <dbReference type="ChEBI" id="CHEBI:58537"/>
        <dbReference type="EC" id="2.5.1.17"/>
    </reaction>
</comment>
<evidence type="ECO:0000259" key="15">
    <source>
        <dbReference type="Pfam" id="PF01923"/>
    </source>
</evidence>
<keyword evidence="6 14" id="KW-0808">Transferase</keyword>
<sequence length="171" mass="19536">MFKIYTRTGDKGETGLFGGSRVAKDDLLVEIYGTLDEANSNIGVAYSLIKDKEIKENLRIVQKKIFVLGAEFASDEKGREMLVNKISLEDIKFLEELIDRYMLIVGPQKEFIIPGDTTASAYLHVARTVVRRTERIIVKLSREVTIREEIRQYVNRLSDSLFSMARVEAEK</sequence>
<dbReference type="GO" id="GO:0008817">
    <property type="term" value="F:corrinoid adenosyltransferase activity"/>
    <property type="evidence" value="ECO:0007669"/>
    <property type="project" value="UniProtKB-UniRule"/>
</dbReference>
<evidence type="ECO:0000256" key="1">
    <source>
        <dbReference type="ARBA" id="ARBA00005121"/>
    </source>
</evidence>
<comment type="catalytic activity">
    <reaction evidence="13 14">
        <text>2 cob(II)alamin + reduced [electron-transfer flavoprotein] + 2 ATP = 2 adenosylcob(III)alamin + 2 triphosphate + oxidized [electron-transfer flavoprotein] + 3 H(+)</text>
        <dbReference type="Rhea" id="RHEA:28671"/>
        <dbReference type="Rhea" id="RHEA-COMP:10685"/>
        <dbReference type="Rhea" id="RHEA-COMP:10686"/>
        <dbReference type="ChEBI" id="CHEBI:15378"/>
        <dbReference type="ChEBI" id="CHEBI:16304"/>
        <dbReference type="ChEBI" id="CHEBI:18036"/>
        <dbReference type="ChEBI" id="CHEBI:18408"/>
        <dbReference type="ChEBI" id="CHEBI:30616"/>
        <dbReference type="ChEBI" id="CHEBI:57692"/>
        <dbReference type="ChEBI" id="CHEBI:58307"/>
        <dbReference type="EC" id="2.5.1.17"/>
    </reaction>
</comment>
<evidence type="ECO:0000256" key="8">
    <source>
        <dbReference type="ARBA" id="ARBA00022840"/>
    </source>
</evidence>
<dbReference type="EMBL" id="SGJP01000012">
    <property type="protein sequence ID" value="NFA60205.1"/>
    <property type="molecule type" value="Genomic_DNA"/>
</dbReference>
<evidence type="ECO:0000256" key="14">
    <source>
        <dbReference type="RuleBase" id="RU366026"/>
    </source>
</evidence>
<comment type="pathway">
    <text evidence="1 14">Cofactor biosynthesis; adenosylcobalamin biosynthesis; adenosylcobalamin from cob(II)yrinate a,c-diamide: step 2/7.</text>
</comment>
<gene>
    <name evidence="16" type="ORF">EXM42_07315</name>
</gene>
<keyword evidence="8 14" id="KW-0067">ATP-binding</keyword>
<dbReference type="Gene3D" id="1.20.1200.10">
    <property type="entry name" value="Cobalamin adenosyltransferase-like"/>
    <property type="match status" value="1"/>
</dbReference>
<comment type="similarity">
    <text evidence="2 14">Belongs to the Cob(I)alamin adenosyltransferase family.</text>
</comment>
<evidence type="ECO:0000313" key="17">
    <source>
        <dbReference type="Proteomes" id="UP000473089"/>
    </source>
</evidence>
<accession>A0A6M0SZ50</accession>
<keyword evidence="5 14" id="KW-0169">Cobalamin biosynthesis</keyword>
<name>A0A6M0SZ50_CLOBO</name>
<evidence type="ECO:0000256" key="5">
    <source>
        <dbReference type="ARBA" id="ARBA00022573"/>
    </source>
</evidence>
<dbReference type="InterPro" id="IPR036451">
    <property type="entry name" value="CblAdoTrfase-like_sf"/>
</dbReference>
<evidence type="ECO:0000256" key="6">
    <source>
        <dbReference type="ARBA" id="ARBA00022679"/>
    </source>
</evidence>
<dbReference type="PANTHER" id="PTHR12213">
    <property type="entry name" value="CORRINOID ADENOSYLTRANSFERASE"/>
    <property type="match status" value="1"/>
</dbReference>
<evidence type="ECO:0000256" key="9">
    <source>
        <dbReference type="ARBA" id="ARBA00031529"/>
    </source>
</evidence>
<dbReference type="NCBIfam" id="TIGR00636">
    <property type="entry name" value="PduO_Nterm"/>
    <property type="match status" value="1"/>
</dbReference>
<reference evidence="16 17" key="1">
    <citation type="submission" date="2019-02" db="EMBL/GenBank/DDBJ databases">
        <title>Genome sequencing of Clostridium botulinum clinical isolates.</title>
        <authorList>
            <person name="Brunt J."/>
            <person name="Van Vliet A.H.M."/>
            <person name="Stringer S.C."/>
            <person name="Grant K.A."/>
            <person name="Carter A.C."/>
            <person name="Peck M.W."/>
        </authorList>
    </citation>
    <scope>NUCLEOTIDE SEQUENCE [LARGE SCALE GENOMIC DNA]</scope>
    <source>
        <strain evidence="16 17">R1125/03</strain>
    </source>
</reference>
<keyword evidence="7 14" id="KW-0547">Nucleotide-binding</keyword>
<dbReference type="GO" id="GO:0005524">
    <property type="term" value="F:ATP binding"/>
    <property type="evidence" value="ECO:0007669"/>
    <property type="project" value="UniProtKB-UniRule"/>
</dbReference>
<feature type="domain" description="Cobalamin adenosyltransferase-like" evidence="15">
    <location>
        <begin position="4"/>
        <end position="167"/>
    </location>
</feature>
<protein>
    <recommendedName>
        <fullName evidence="4 14">Corrinoid adenosyltransferase</fullName>
        <ecNumber evidence="3 14">2.5.1.17</ecNumber>
    </recommendedName>
    <alternativeName>
        <fullName evidence="9 14">Cob(II)alamin adenosyltransferase</fullName>
    </alternativeName>
    <alternativeName>
        <fullName evidence="11 14">Cob(II)yrinic acid a,c-diamide adenosyltransferase</fullName>
    </alternativeName>
    <alternativeName>
        <fullName evidence="10 14">Cobinamide/cobalamin adenosyltransferase</fullName>
    </alternativeName>
</protein>
<organism evidence="16 17">
    <name type="scientific">Clostridium botulinum</name>
    <dbReference type="NCBI Taxonomy" id="1491"/>
    <lineage>
        <taxon>Bacteria</taxon>
        <taxon>Bacillati</taxon>
        <taxon>Bacillota</taxon>
        <taxon>Clostridia</taxon>
        <taxon>Eubacteriales</taxon>
        <taxon>Clostridiaceae</taxon>
        <taxon>Clostridium</taxon>
    </lineage>
</organism>
<evidence type="ECO:0000256" key="10">
    <source>
        <dbReference type="ARBA" id="ARBA00033334"/>
    </source>
</evidence>
<dbReference type="AlphaFoldDB" id="A0A6M0SZ50"/>
<dbReference type="PANTHER" id="PTHR12213:SF0">
    <property type="entry name" value="CORRINOID ADENOSYLTRANSFERASE MMAB"/>
    <property type="match status" value="1"/>
</dbReference>
<evidence type="ECO:0000256" key="4">
    <source>
        <dbReference type="ARBA" id="ARBA00020963"/>
    </source>
</evidence>
<dbReference type="Proteomes" id="UP000473089">
    <property type="component" value="Unassembled WGS sequence"/>
</dbReference>
<evidence type="ECO:0000256" key="12">
    <source>
        <dbReference type="ARBA" id="ARBA00048555"/>
    </source>
</evidence>
<dbReference type="Pfam" id="PF01923">
    <property type="entry name" value="Cob_adeno_trans"/>
    <property type="match status" value="1"/>
</dbReference>